<evidence type="ECO:0000313" key="4">
    <source>
        <dbReference type="EMBL" id="NMF01155.1"/>
    </source>
</evidence>
<dbReference type="SUPFAM" id="SSF55383">
    <property type="entry name" value="Copper amine oxidase, domain N"/>
    <property type="match status" value="1"/>
</dbReference>
<dbReference type="GO" id="GO:0030288">
    <property type="term" value="C:outer membrane-bounded periplasmic space"/>
    <property type="evidence" value="ECO:0007669"/>
    <property type="project" value="TreeGrafter"/>
</dbReference>
<dbReference type="InterPro" id="IPR002508">
    <property type="entry name" value="MurNAc-LAA_cat"/>
</dbReference>
<dbReference type="CDD" id="cd02696">
    <property type="entry name" value="MurNAc-LAA"/>
    <property type="match status" value="1"/>
</dbReference>
<dbReference type="PANTHER" id="PTHR30404">
    <property type="entry name" value="N-ACETYLMURAMOYL-L-ALANINE AMIDASE"/>
    <property type="match status" value="1"/>
</dbReference>
<comment type="caution">
    <text evidence="4">The sequence shown here is derived from an EMBL/GenBank/DDBJ whole genome shotgun (WGS) entry which is preliminary data.</text>
</comment>
<protein>
    <submittedName>
        <fullName evidence="4">N-acetylmuramoyl-L-alanine amidase</fullName>
    </submittedName>
</protein>
<feature type="region of interest" description="Disordered" evidence="2">
    <location>
        <begin position="188"/>
        <end position="208"/>
    </location>
</feature>
<dbReference type="Pfam" id="PF07833">
    <property type="entry name" value="Cu_amine_oxidN1"/>
    <property type="match status" value="1"/>
</dbReference>
<reference evidence="4 5" key="1">
    <citation type="submission" date="2020-04" db="EMBL/GenBank/DDBJ databases">
        <authorList>
            <person name="Hitch T.C.A."/>
            <person name="Wylensek D."/>
            <person name="Clavel T."/>
        </authorList>
    </citation>
    <scope>NUCLEOTIDE SEQUENCE [LARGE SCALE GENOMIC DNA]</scope>
    <source>
        <strain evidence="4 5">WB01_D5_05</strain>
    </source>
</reference>
<dbReference type="SUPFAM" id="SSF53187">
    <property type="entry name" value="Zn-dependent exopeptidases"/>
    <property type="match status" value="1"/>
</dbReference>
<dbReference type="InterPro" id="IPR050695">
    <property type="entry name" value="N-acetylmuramoyl_amidase_3"/>
</dbReference>
<proteinExistence type="predicted"/>
<accession>A0A848CU99</accession>
<dbReference type="Proteomes" id="UP000561326">
    <property type="component" value="Unassembled WGS sequence"/>
</dbReference>
<dbReference type="PANTHER" id="PTHR30404:SF0">
    <property type="entry name" value="N-ACETYLMURAMOYL-L-ALANINE AMIDASE AMIC"/>
    <property type="match status" value="1"/>
</dbReference>
<name>A0A848CU99_ANEAE</name>
<evidence type="ECO:0000313" key="5">
    <source>
        <dbReference type="Proteomes" id="UP000561326"/>
    </source>
</evidence>
<dbReference type="EMBL" id="JABAGO010000068">
    <property type="protein sequence ID" value="NMF01155.1"/>
    <property type="molecule type" value="Genomic_DNA"/>
</dbReference>
<evidence type="ECO:0000256" key="2">
    <source>
        <dbReference type="SAM" id="MobiDB-lite"/>
    </source>
</evidence>
<dbReference type="GO" id="GO:0009253">
    <property type="term" value="P:peptidoglycan catabolic process"/>
    <property type="evidence" value="ECO:0007669"/>
    <property type="project" value="InterPro"/>
</dbReference>
<feature type="compositionally biased region" description="Pro residues" evidence="2">
    <location>
        <begin position="188"/>
        <end position="203"/>
    </location>
</feature>
<keyword evidence="1" id="KW-0378">Hydrolase</keyword>
<dbReference type="SMART" id="SM00646">
    <property type="entry name" value="Ami_3"/>
    <property type="match status" value="1"/>
</dbReference>
<feature type="domain" description="MurNAc-LAA" evidence="3">
    <location>
        <begin position="70"/>
        <end position="178"/>
    </location>
</feature>
<dbReference type="Pfam" id="PF01520">
    <property type="entry name" value="Amidase_3"/>
    <property type="match status" value="1"/>
</dbReference>
<evidence type="ECO:0000256" key="1">
    <source>
        <dbReference type="ARBA" id="ARBA00022801"/>
    </source>
</evidence>
<dbReference type="InterPro" id="IPR036582">
    <property type="entry name" value="Mao_N_sf"/>
</dbReference>
<organism evidence="4 5">
    <name type="scientific">Aneurinibacillus aneurinilyticus</name>
    <name type="common">Bacillus aneurinolyticus</name>
    <dbReference type="NCBI Taxonomy" id="1391"/>
    <lineage>
        <taxon>Bacteria</taxon>
        <taxon>Bacillati</taxon>
        <taxon>Bacillota</taxon>
        <taxon>Bacilli</taxon>
        <taxon>Bacillales</taxon>
        <taxon>Paenibacillaceae</taxon>
        <taxon>Aneurinibacillus group</taxon>
        <taxon>Aneurinibacillus</taxon>
    </lineage>
</organism>
<dbReference type="Gene3D" id="3.40.630.40">
    <property type="entry name" value="Zn-dependent exopeptidases"/>
    <property type="match status" value="1"/>
</dbReference>
<dbReference type="AlphaFoldDB" id="A0A848CU99"/>
<dbReference type="RefSeq" id="WP_168976592.1">
    <property type="nucleotide sequence ID" value="NZ_JABAGO010000068.1"/>
</dbReference>
<dbReference type="InterPro" id="IPR012854">
    <property type="entry name" value="Cu_amine_oxidase-like_N"/>
</dbReference>
<sequence length="258" mass="27527">MRFVIDAGHGGFDPGACGNGLREADLTYDISAVVSRELIKHGHTVILTRPNKGTAPNNAVTKNAELSVRYTLANKSNADVFCSVHINAGGGTGTEAIVYKVGNKATTYARKVVDNLAPLMGNRGVKDLEQLRRNLAVITKTKMPALLVEVGFIDNATDATKMKANIERIGCAIAAGLMLESYDIIPKPMPTPAPKSTPTPQPNPVTTLTINGKPITTDIILTGSGISYAPVRILAETLGYTVEWDNATRTIKLTKETI</sequence>
<gene>
    <name evidence="4" type="ORF">HF838_23440</name>
</gene>
<evidence type="ECO:0000259" key="3">
    <source>
        <dbReference type="SMART" id="SM00646"/>
    </source>
</evidence>
<dbReference type="GO" id="GO:0008745">
    <property type="term" value="F:N-acetylmuramoyl-L-alanine amidase activity"/>
    <property type="evidence" value="ECO:0007669"/>
    <property type="project" value="InterPro"/>
</dbReference>